<keyword evidence="2" id="KW-0812">Transmembrane</keyword>
<dbReference type="CDD" id="cd08946">
    <property type="entry name" value="SDR_e"/>
    <property type="match status" value="1"/>
</dbReference>
<keyword evidence="5" id="KW-1185">Reference proteome</keyword>
<evidence type="ECO:0000256" key="2">
    <source>
        <dbReference type="SAM" id="Phobius"/>
    </source>
</evidence>
<evidence type="ECO:0000256" key="1">
    <source>
        <dbReference type="ARBA" id="ARBA00007637"/>
    </source>
</evidence>
<dbReference type="PANTHER" id="PTHR43000">
    <property type="entry name" value="DTDP-D-GLUCOSE 4,6-DEHYDRATASE-RELATED"/>
    <property type="match status" value="1"/>
</dbReference>
<dbReference type="AlphaFoldDB" id="A0AAE4U0U7"/>
<reference evidence="4 5" key="1">
    <citation type="journal article" date="2018" name="Microb. Genom.">
        <title>Deciphering the unexplored Leptospira diversity from soils uncovers genomic evolution to virulence.</title>
        <authorList>
            <person name="Thibeaux R."/>
            <person name="Iraola G."/>
            <person name="Ferres I."/>
            <person name="Bierque E."/>
            <person name="Girault D."/>
            <person name="Soupe-Gilbert M.E."/>
            <person name="Picardeau M."/>
            <person name="Goarant C."/>
        </authorList>
    </citation>
    <scope>NUCLEOTIDE SEQUENCE [LARGE SCALE GENOMIC DNA]</scope>
    <source>
        <strain evidence="4 5">ATI7-C-A5</strain>
    </source>
</reference>
<comment type="similarity">
    <text evidence="1">Belongs to the NAD(P)-dependent epimerase/dehydratase family.</text>
</comment>
<evidence type="ECO:0000313" key="5">
    <source>
        <dbReference type="Proteomes" id="UP000232122"/>
    </source>
</evidence>
<dbReference type="EMBL" id="NPEF02000039">
    <property type="protein sequence ID" value="MDV6237859.1"/>
    <property type="molecule type" value="Genomic_DNA"/>
</dbReference>
<organism evidence="4 5">
    <name type="scientific">Leptospira ellisii</name>
    <dbReference type="NCBI Taxonomy" id="2023197"/>
    <lineage>
        <taxon>Bacteria</taxon>
        <taxon>Pseudomonadati</taxon>
        <taxon>Spirochaetota</taxon>
        <taxon>Spirochaetia</taxon>
        <taxon>Leptospirales</taxon>
        <taxon>Leptospiraceae</taxon>
        <taxon>Leptospira</taxon>
    </lineage>
</organism>
<keyword evidence="2" id="KW-1133">Transmembrane helix</keyword>
<dbReference type="InterPro" id="IPR001509">
    <property type="entry name" value="Epimerase_deHydtase"/>
</dbReference>
<accession>A0AAE4U0U7</accession>
<name>A0AAE4U0U7_9LEPT</name>
<dbReference type="Pfam" id="PF01370">
    <property type="entry name" value="Epimerase"/>
    <property type="match status" value="1"/>
</dbReference>
<dbReference type="SUPFAM" id="SSF51735">
    <property type="entry name" value="NAD(P)-binding Rossmann-fold domains"/>
    <property type="match status" value="1"/>
</dbReference>
<feature type="transmembrane region" description="Helical" evidence="2">
    <location>
        <begin position="259"/>
        <end position="278"/>
    </location>
</feature>
<keyword evidence="2" id="KW-0472">Membrane</keyword>
<evidence type="ECO:0000313" key="4">
    <source>
        <dbReference type="EMBL" id="MDV6237859.1"/>
    </source>
</evidence>
<dbReference type="InterPro" id="IPR036291">
    <property type="entry name" value="NAD(P)-bd_dom_sf"/>
</dbReference>
<proteinExistence type="inferred from homology"/>
<protein>
    <submittedName>
        <fullName evidence="4">NAD(P)-dependent oxidoreductase</fullName>
    </submittedName>
</protein>
<sequence length="322" mass="35736">MKESAVSVKTILVTGGSGSLGVVLLPELLKKYRTVCVGRKLSSFPDTIRFHPNFVFYEADLESERSVQIPETPDLILHMAGKVSGEGASLEDYRRGNQISTENVLKIASKNRRTGILFTSSTSVYGFSGTAAYETSDLNGNTPYAISKIESESLIRNSKHPFVILRISSVYGPTNKSFLNKLLRIFEFGVLLCSGNPGFQKSLVHSSDVVASILLVLEKWKKAAGNVYNIAYPEPLSSSEIETLFTGLRPRKPFVKIRFSGIILVIFNILNFFSGKFLNKRINVEYIQESSVIDSAKIRKELGFRFKTAFATGIRTVKKTKP</sequence>
<comment type="caution">
    <text evidence="4">The sequence shown here is derived from an EMBL/GenBank/DDBJ whole genome shotgun (WGS) entry which is preliminary data.</text>
</comment>
<gene>
    <name evidence="4" type="ORF">CH379_019710</name>
</gene>
<feature type="domain" description="NAD-dependent epimerase/dehydratase" evidence="3">
    <location>
        <begin position="11"/>
        <end position="231"/>
    </location>
</feature>
<dbReference type="RefSeq" id="WP_317574021.1">
    <property type="nucleotide sequence ID" value="NZ_NPEF02000039.1"/>
</dbReference>
<dbReference type="Proteomes" id="UP000232122">
    <property type="component" value="Unassembled WGS sequence"/>
</dbReference>
<dbReference type="Gene3D" id="3.40.50.720">
    <property type="entry name" value="NAD(P)-binding Rossmann-like Domain"/>
    <property type="match status" value="1"/>
</dbReference>
<evidence type="ECO:0000259" key="3">
    <source>
        <dbReference type="Pfam" id="PF01370"/>
    </source>
</evidence>